<dbReference type="Proteomes" id="UP000183192">
    <property type="component" value="Unassembled WGS sequence"/>
</dbReference>
<evidence type="ECO:0000313" key="2">
    <source>
        <dbReference type="Proteomes" id="UP000183192"/>
    </source>
</evidence>
<sequence length="269" mass="32464">MIKKQWKKSVASQWHLFMPPLRPSLSELRIIEKKLIDGKKKNKEFKVAILGSTPEYRDLCRDYDINYKCIEYDRNNFIKLGKYMRRKDSETNLIVSDWRRMDFKDKFDIFLGDHVLAVISIKDYNNLFSNIRKHCFPNAKVILKTAIRENNKKLSYKTIFDLYRKKYYYLNPFAANWFNIVMAEYDFQNDSFSCKQSIKALNNAYKNGVCNYYEYNEITKRWKALGEFKMTIPNNKDLISKIKKYFKKVVLIHSKDWFTKQFPLIIFEK</sequence>
<accession>A0A1J4T8U5</accession>
<gene>
    <name evidence="1" type="ORF">AUJ27_02775</name>
</gene>
<evidence type="ECO:0000313" key="1">
    <source>
        <dbReference type="EMBL" id="OIO07315.1"/>
    </source>
</evidence>
<dbReference type="InterPro" id="IPR029063">
    <property type="entry name" value="SAM-dependent_MTases_sf"/>
</dbReference>
<proteinExistence type="predicted"/>
<organism evidence="1 2">
    <name type="scientific">Candidatus Falkowbacteria bacterium CG1_02_37_44</name>
    <dbReference type="NCBI Taxonomy" id="1805146"/>
    <lineage>
        <taxon>Bacteria</taxon>
        <taxon>Candidatus Falkowiibacteriota</taxon>
    </lineage>
</organism>
<dbReference type="EMBL" id="MNUU01000051">
    <property type="protein sequence ID" value="OIO07315.1"/>
    <property type="molecule type" value="Genomic_DNA"/>
</dbReference>
<evidence type="ECO:0008006" key="3">
    <source>
        <dbReference type="Google" id="ProtNLM"/>
    </source>
</evidence>
<dbReference type="AlphaFoldDB" id="A0A1J4T8U5"/>
<dbReference type="SUPFAM" id="SSF53335">
    <property type="entry name" value="S-adenosyl-L-methionine-dependent methyltransferases"/>
    <property type="match status" value="1"/>
</dbReference>
<reference evidence="1 2" key="1">
    <citation type="journal article" date="2016" name="Environ. Microbiol.">
        <title>Genomic resolution of a cold subsurface aquifer community provides metabolic insights for novel microbes adapted to high CO concentrations.</title>
        <authorList>
            <person name="Probst A.J."/>
            <person name="Castelle C.J."/>
            <person name="Singh A."/>
            <person name="Brown C.T."/>
            <person name="Anantharaman K."/>
            <person name="Sharon I."/>
            <person name="Hug L.A."/>
            <person name="Burstein D."/>
            <person name="Emerson J.B."/>
            <person name="Thomas B.C."/>
            <person name="Banfield J.F."/>
        </authorList>
    </citation>
    <scope>NUCLEOTIDE SEQUENCE [LARGE SCALE GENOMIC DNA]</scope>
    <source>
        <strain evidence="1">CG1_02_37_44</strain>
    </source>
</reference>
<name>A0A1J4T8U5_9BACT</name>
<dbReference type="STRING" id="1805146.AUJ27_02775"/>
<dbReference type="Gene3D" id="3.40.50.150">
    <property type="entry name" value="Vaccinia Virus protein VP39"/>
    <property type="match status" value="1"/>
</dbReference>
<protein>
    <recommendedName>
        <fullName evidence="3">Methyltransferase type 11 domain-containing protein</fullName>
    </recommendedName>
</protein>
<comment type="caution">
    <text evidence="1">The sequence shown here is derived from an EMBL/GenBank/DDBJ whole genome shotgun (WGS) entry which is preliminary data.</text>
</comment>